<dbReference type="AlphaFoldDB" id="A0A1Y2BSY4"/>
<dbReference type="InterPro" id="IPR029058">
    <property type="entry name" value="AB_hydrolase_fold"/>
</dbReference>
<feature type="domain" description="Alpha/beta hydrolase fold-3" evidence="2">
    <location>
        <begin position="78"/>
        <end position="290"/>
    </location>
</feature>
<name>A0A1Y2BSY4_9FUNG</name>
<evidence type="ECO:0000313" key="4">
    <source>
        <dbReference type="Proteomes" id="UP000193920"/>
    </source>
</evidence>
<dbReference type="PANTHER" id="PTHR48081:SF31">
    <property type="entry name" value="STERYL ACETYL HYDROLASE MUG81-RELATED"/>
    <property type="match status" value="1"/>
</dbReference>
<reference evidence="3 4" key="1">
    <citation type="submission" date="2016-08" db="EMBL/GenBank/DDBJ databases">
        <title>A Parts List for Fungal Cellulosomes Revealed by Comparative Genomics.</title>
        <authorList>
            <consortium name="DOE Joint Genome Institute"/>
            <person name="Haitjema C.H."/>
            <person name="Gilmore S.P."/>
            <person name="Henske J.K."/>
            <person name="Solomon K.V."/>
            <person name="De Groot R."/>
            <person name="Kuo A."/>
            <person name="Mondo S.J."/>
            <person name="Salamov A.A."/>
            <person name="Labutti K."/>
            <person name="Zhao Z."/>
            <person name="Chiniquy J."/>
            <person name="Barry K."/>
            <person name="Brewer H.M."/>
            <person name="Purvine S.O."/>
            <person name="Wright A.T."/>
            <person name="Boxma B."/>
            <person name="Van Alen T."/>
            <person name="Hackstein J.H."/>
            <person name="Baker S.E."/>
            <person name="Grigoriev I.V."/>
            <person name="O'Malley M.A."/>
        </authorList>
    </citation>
    <scope>NUCLEOTIDE SEQUENCE [LARGE SCALE GENOMIC DNA]</scope>
    <source>
        <strain evidence="3 4">G1</strain>
    </source>
</reference>
<evidence type="ECO:0000256" key="1">
    <source>
        <dbReference type="ARBA" id="ARBA00022801"/>
    </source>
</evidence>
<proteinExistence type="predicted"/>
<dbReference type="SUPFAM" id="SSF53474">
    <property type="entry name" value="alpha/beta-Hydrolases"/>
    <property type="match status" value="1"/>
</dbReference>
<sequence length="315" mass="35887">MVSFGANVFKYMVKTGKAVTEYITGKSIMDNMSQLKQEKPSEHKFKDGYKVTFKETETKSRYIILQKQSTEPIRKVIYFIHGGAYHAGLNSIYYNLSYSFCDLKDDLAVVLLDYSLAPEFKYPTQINEAYDVWNELTTQYKPEDILLMGDSSGGNCSLVLIQRLVKENKELPRAAVIVSAMADYTMSGKSIYSNYQKDFLFGKNEPLTEEGFEEFKNGSVNTNYYGDADPKDTTISPALWDYTAFPKKSLFIVGGDEIFLSDTLTIVEKLKNNGIETECIVGEGMFHCYAFNFSWIPEVNEAQTKLKSYILENLY</sequence>
<dbReference type="InterPro" id="IPR050300">
    <property type="entry name" value="GDXG_lipolytic_enzyme"/>
</dbReference>
<dbReference type="STRING" id="1754190.A0A1Y2BSY4"/>
<evidence type="ECO:0000313" key="3">
    <source>
        <dbReference type="EMBL" id="ORY37870.1"/>
    </source>
</evidence>
<keyword evidence="4" id="KW-1185">Reference proteome</keyword>
<gene>
    <name evidence="3" type="ORF">LY90DRAFT_672723</name>
</gene>
<dbReference type="Pfam" id="PF07859">
    <property type="entry name" value="Abhydrolase_3"/>
    <property type="match status" value="1"/>
</dbReference>
<dbReference type="Proteomes" id="UP000193920">
    <property type="component" value="Unassembled WGS sequence"/>
</dbReference>
<comment type="caution">
    <text evidence="3">The sequence shown here is derived from an EMBL/GenBank/DDBJ whole genome shotgun (WGS) entry which is preliminary data.</text>
</comment>
<protein>
    <submittedName>
        <fullName evidence="3">Alpha/beta-hydrolase</fullName>
    </submittedName>
</protein>
<dbReference type="EMBL" id="MCOG01000140">
    <property type="protein sequence ID" value="ORY37870.1"/>
    <property type="molecule type" value="Genomic_DNA"/>
</dbReference>
<dbReference type="PANTHER" id="PTHR48081">
    <property type="entry name" value="AB HYDROLASE SUPERFAMILY PROTEIN C4A8.06C"/>
    <property type="match status" value="1"/>
</dbReference>
<dbReference type="Gene3D" id="3.40.50.1820">
    <property type="entry name" value="alpha/beta hydrolase"/>
    <property type="match status" value="1"/>
</dbReference>
<accession>A0A1Y2BSY4</accession>
<organism evidence="3 4">
    <name type="scientific">Neocallimastix californiae</name>
    <dbReference type="NCBI Taxonomy" id="1754190"/>
    <lineage>
        <taxon>Eukaryota</taxon>
        <taxon>Fungi</taxon>
        <taxon>Fungi incertae sedis</taxon>
        <taxon>Chytridiomycota</taxon>
        <taxon>Chytridiomycota incertae sedis</taxon>
        <taxon>Neocallimastigomycetes</taxon>
        <taxon>Neocallimastigales</taxon>
        <taxon>Neocallimastigaceae</taxon>
        <taxon>Neocallimastix</taxon>
    </lineage>
</organism>
<dbReference type="GO" id="GO:0016787">
    <property type="term" value="F:hydrolase activity"/>
    <property type="evidence" value="ECO:0007669"/>
    <property type="project" value="UniProtKB-KW"/>
</dbReference>
<dbReference type="OrthoDB" id="408631at2759"/>
<dbReference type="InterPro" id="IPR013094">
    <property type="entry name" value="AB_hydrolase_3"/>
</dbReference>
<keyword evidence="1 3" id="KW-0378">Hydrolase</keyword>
<evidence type="ECO:0000259" key="2">
    <source>
        <dbReference type="Pfam" id="PF07859"/>
    </source>
</evidence>